<sequence length="150" mass="15969">DGLTLNTIKSEFIVGNRTEGDANVSQMISLSPVANLVRLFSYMSSDVLLAFSLLSCGALGAVIASIRSNNSVDLSKFTIGFATGFVTFLGIKGGQFVFLLQVPGAASVLNPYTASFIGLLSGMFSERFHLMLADFLDKATNKLKGSDENK</sequence>
<evidence type="ECO:0000256" key="1">
    <source>
        <dbReference type="SAM" id="Phobius"/>
    </source>
</evidence>
<keyword evidence="1" id="KW-1133">Transmembrane helix</keyword>
<feature type="non-terminal residue" evidence="2">
    <location>
        <position position="1"/>
    </location>
</feature>
<accession>A0A454CVZ4</accession>
<name>A0A454CVZ4_VIBHA</name>
<feature type="transmembrane region" description="Helical" evidence="1">
    <location>
        <begin position="78"/>
        <end position="98"/>
    </location>
</feature>
<dbReference type="EMBL" id="AJSR01001604">
    <property type="protein sequence ID" value="EKM30550.1"/>
    <property type="molecule type" value="Genomic_DNA"/>
</dbReference>
<evidence type="ECO:0000313" key="2">
    <source>
        <dbReference type="EMBL" id="EKM30550.1"/>
    </source>
</evidence>
<feature type="transmembrane region" description="Helical" evidence="1">
    <location>
        <begin position="104"/>
        <end position="124"/>
    </location>
</feature>
<organism evidence="2 3">
    <name type="scientific">Vibrio harveyi</name>
    <name type="common">Beneckea harveyi</name>
    <dbReference type="NCBI Taxonomy" id="669"/>
    <lineage>
        <taxon>Bacteria</taxon>
        <taxon>Pseudomonadati</taxon>
        <taxon>Pseudomonadota</taxon>
        <taxon>Gammaproteobacteria</taxon>
        <taxon>Vibrionales</taxon>
        <taxon>Vibrionaceae</taxon>
        <taxon>Vibrio</taxon>
    </lineage>
</organism>
<comment type="caution">
    <text evidence="2">The sequence shown here is derived from an EMBL/GenBank/DDBJ whole genome shotgun (WGS) entry which is preliminary data.</text>
</comment>
<keyword evidence="1" id="KW-0812">Transmembrane</keyword>
<keyword evidence="1" id="KW-0472">Membrane</keyword>
<gene>
    <name evidence="2" type="ORF">VCHENC02_3729</name>
</gene>
<dbReference type="AlphaFoldDB" id="A0A454CVZ4"/>
<evidence type="ECO:0000313" key="3">
    <source>
        <dbReference type="Proteomes" id="UP000008367"/>
    </source>
</evidence>
<proteinExistence type="predicted"/>
<feature type="transmembrane region" description="Helical" evidence="1">
    <location>
        <begin position="47"/>
        <end position="66"/>
    </location>
</feature>
<reference evidence="2 3" key="1">
    <citation type="submission" date="2012-10" db="EMBL/GenBank/DDBJ databases">
        <title>Genome sequence of Vibrio Cholerae HENC-02.</title>
        <authorList>
            <person name="Eppinger M."/>
            <person name="Hasan N.A."/>
            <person name="Sengamalay N."/>
            <person name="Hine E."/>
            <person name="Su Q."/>
            <person name="Daugherty S.C."/>
            <person name="Young S."/>
            <person name="Sadzewicz L."/>
            <person name="Tallon L."/>
            <person name="Cebula T.A."/>
            <person name="Ravel J."/>
            <person name="Colwell R.R."/>
        </authorList>
    </citation>
    <scope>NUCLEOTIDE SEQUENCE [LARGE SCALE GENOMIC DNA]</scope>
    <source>
        <strain evidence="2 3">HENC-02</strain>
    </source>
</reference>
<protein>
    <submittedName>
        <fullName evidence="2">Uncharacterized protein</fullName>
    </submittedName>
</protein>
<dbReference type="Proteomes" id="UP000008367">
    <property type="component" value="Unassembled WGS sequence"/>
</dbReference>